<proteinExistence type="predicted"/>
<evidence type="ECO:0000313" key="1">
    <source>
        <dbReference type="EMBL" id="TWU14022.1"/>
    </source>
</evidence>
<sequence length="39" mass="4711">MSWRCRAAICLPWLRNDDYFFGSALIHLRWPVFGIRLTQ</sequence>
<protein>
    <submittedName>
        <fullName evidence="1">Uncharacterized protein</fullName>
    </submittedName>
</protein>
<comment type="caution">
    <text evidence="1">The sequence shown here is derived from an EMBL/GenBank/DDBJ whole genome shotgun (WGS) entry which is preliminary data.</text>
</comment>
<name>A0A5C6BQP4_9PLAN</name>
<dbReference type="AlphaFoldDB" id="A0A5C6BQP4"/>
<accession>A0A5C6BQP4</accession>
<reference evidence="1 2" key="1">
    <citation type="submission" date="2019-02" db="EMBL/GenBank/DDBJ databases">
        <title>Deep-cultivation of Planctomycetes and their phenomic and genomic characterization uncovers novel biology.</title>
        <authorList>
            <person name="Wiegand S."/>
            <person name="Jogler M."/>
            <person name="Boedeker C."/>
            <person name="Pinto D."/>
            <person name="Vollmers J."/>
            <person name="Rivas-Marin E."/>
            <person name="Kohn T."/>
            <person name="Peeters S.H."/>
            <person name="Heuer A."/>
            <person name="Rast P."/>
            <person name="Oberbeckmann S."/>
            <person name="Bunk B."/>
            <person name="Jeske O."/>
            <person name="Meyerdierks A."/>
            <person name="Storesund J.E."/>
            <person name="Kallscheuer N."/>
            <person name="Luecker S."/>
            <person name="Lage O.M."/>
            <person name="Pohl T."/>
            <person name="Merkel B.J."/>
            <person name="Hornburger P."/>
            <person name="Mueller R.-W."/>
            <person name="Bruemmer F."/>
            <person name="Labrenz M."/>
            <person name="Spormann A.M."/>
            <person name="Op Den Camp H."/>
            <person name="Overmann J."/>
            <person name="Amann R."/>
            <person name="Jetten M.S.M."/>
            <person name="Mascher T."/>
            <person name="Medema M.H."/>
            <person name="Devos D.P."/>
            <person name="Kaster A.-K."/>
            <person name="Ovreas L."/>
            <person name="Rohde M."/>
            <person name="Galperin M.Y."/>
            <person name="Jogler C."/>
        </authorList>
    </citation>
    <scope>NUCLEOTIDE SEQUENCE [LARGE SCALE GENOMIC DNA]</scope>
    <source>
        <strain evidence="1 2">CA54</strain>
    </source>
</reference>
<dbReference type="EMBL" id="SJPP01000001">
    <property type="protein sequence ID" value="TWU14022.1"/>
    <property type="molecule type" value="Genomic_DNA"/>
</dbReference>
<dbReference type="Proteomes" id="UP000320735">
    <property type="component" value="Unassembled WGS sequence"/>
</dbReference>
<organism evidence="1 2">
    <name type="scientific">Symmachiella macrocystis</name>
    <dbReference type="NCBI Taxonomy" id="2527985"/>
    <lineage>
        <taxon>Bacteria</taxon>
        <taxon>Pseudomonadati</taxon>
        <taxon>Planctomycetota</taxon>
        <taxon>Planctomycetia</taxon>
        <taxon>Planctomycetales</taxon>
        <taxon>Planctomycetaceae</taxon>
        <taxon>Symmachiella</taxon>
    </lineage>
</organism>
<evidence type="ECO:0000313" key="2">
    <source>
        <dbReference type="Proteomes" id="UP000320735"/>
    </source>
</evidence>
<gene>
    <name evidence="1" type="ORF">CA54_28640</name>
</gene>
<keyword evidence="2" id="KW-1185">Reference proteome</keyword>